<dbReference type="Pfam" id="PF13474">
    <property type="entry name" value="SnoaL_3"/>
    <property type="match status" value="1"/>
</dbReference>
<dbReference type="InterPro" id="IPR032710">
    <property type="entry name" value="NTF2-like_dom_sf"/>
</dbReference>
<reference evidence="2" key="1">
    <citation type="journal article" date="2022" name="Syst. Appl. Microbiol.">
        <title>Natronocalculus amylovorans gen. nov., sp. nov., and Natranaeroarchaeum aerophilus sp. nov., dominant culturable amylolytic natronoarchaea from hypersaline soda lakes in southwestern Siberia.</title>
        <authorList>
            <person name="Sorokin D.Y."/>
            <person name="Elcheninov A.G."/>
            <person name="Khizhniak T.V."/>
            <person name="Koenen M."/>
            <person name="Bale N.J."/>
            <person name="Damste J.S.S."/>
            <person name="Kublanov I.V."/>
        </authorList>
    </citation>
    <scope>NUCLEOTIDE SEQUENCE</scope>
    <source>
        <strain evidence="2">AArc-St2</strain>
    </source>
</reference>
<protein>
    <submittedName>
        <fullName evidence="2">Nuclear transport factor 2 family protein</fullName>
    </submittedName>
</protein>
<feature type="domain" description="SnoaL-like" evidence="1">
    <location>
        <begin position="4"/>
        <end position="124"/>
    </location>
</feature>
<keyword evidence="3" id="KW-1185">Reference proteome</keyword>
<gene>
    <name evidence="2" type="ORF">AArcSt2_13185</name>
</gene>
<reference evidence="2" key="2">
    <citation type="submission" date="2022-02" db="EMBL/GenBank/DDBJ databases">
        <authorList>
            <person name="Elcheninov A.G."/>
            <person name="Sorokin D.Y."/>
            <person name="Kublanov I.V."/>
        </authorList>
    </citation>
    <scope>NUCLEOTIDE SEQUENCE</scope>
    <source>
        <strain evidence="2">AArc-St2</strain>
    </source>
</reference>
<dbReference type="InterPro" id="IPR037401">
    <property type="entry name" value="SnoaL-like"/>
</dbReference>
<dbReference type="AlphaFoldDB" id="A0AAE3FYI0"/>
<organism evidence="2 3">
    <name type="scientific">Natronocalculus amylovorans</name>
    <dbReference type="NCBI Taxonomy" id="2917812"/>
    <lineage>
        <taxon>Archaea</taxon>
        <taxon>Methanobacteriati</taxon>
        <taxon>Methanobacteriota</taxon>
        <taxon>Stenosarchaea group</taxon>
        <taxon>Halobacteria</taxon>
        <taxon>Halobacteriales</taxon>
        <taxon>Haloferacaceae</taxon>
        <taxon>Natronocalculus</taxon>
    </lineage>
</organism>
<dbReference type="RefSeq" id="WP_250585269.1">
    <property type="nucleotide sequence ID" value="NZ_JAKRVX010000006.1"/>
</dbReference>
<comment type="caution">
    <text evidence="2">The sequence shown here is derived from an EMBL/GenBank/DDBJ whole genome shotgun (WGS) entry which is preliminary data.</text>
</comment>
<dbReference type="Gene3D" id="3.10.450.50">
    <property type="match status" value="1"/>
</dbReference>
<dbReference type="Proteomes" id="UP001203207">
    <property type="component" value="Unassembled WGS sequence"/>
</dbReference>
<dbReference type="EMBL" id="JAKRVX010000006">
    <property type="protein sequence ID" value="MCL9817892.1"/>
    <property type="molecule type" value="Genomic_DNA"/>
</dbReference>
<name>A0AAE3FYI0_9EURY</name>
<evidence type="ECO:0000313" key="2">
    <source>
        <dbReference type="EMBL" id="MCL9817892.1"/>
    </source>
</evidence>
<evidence type="ECO:0000313" key="3">
    <source>
        <dbReference type="Proteomes" id="UP001203207"/>
    </source>
</evidence>
<sequence length="137" mass="15736">MNAESTIEAYYEALRTGDSLAAFFCEEPGAVKIGVGEELYGFADIARGLRDQTDRTSAWTVDSQSLRVTERESFAWFSDTVRMEWRDERKLNTYEYDTRWTGTLEYRSQTDSWRFVSIHVSVAVGTDSVEDDLFGEL</sequence>
<proteinExistence type="predicted"/>
<accession>A0AAE3FYI0</accession>
<evidence type="ECO:0000259" key="1">
    <source>
        <dbReference type="Pfam" id="PF13474"/>
    </source>
</evidence>
<dbReference type="SUPFAM" id="SSF54427">
    <property type="entry name" value="NTF2-like"/>
    <property type="match status" value="1"/>
</dbReference>